<evidence type="ECO:0000313" key="11">
    <source>
        <dbReference type="EMBL" id="HGM46782.1"/>
    </source>
</evidence>
<keyword evidence="3" id="KW-0808">Transferase</keyword>
<dbReference type="Pfam" id="PF16575">
    <property type="entry name" value="CLP1_P"/>
    <property type="match status" value="1"/>
</dbReference>
<accession>A0A7C4D2N3</accession>
<evidence type="ECO:0000256" key="6">
    <source>
        <dbReference type="ARBA" id="ARBA00022840"/>
    </source>
</evidence>
<keyword evidence="6" id="KW-0067">ATP-binding</keyword>
<dbReference type="InterPro" id="IPR045116">
    <property type="entry name" value="Clp1/Grc3"/>
</dbReference>
<keyword evidence="4" id="KW-0547">Nucleotide-binding</keyword>
<evidence type="ECO:0000256" key="3">
    <source>
        <dbReference type="ARBA" id="ARBA00022679"/>
    </source>
</evidence>
<comment type="catalytic activity">
    <reaction evidence="8">
        <text>a 5'-end dephospho-ribonucleoside-RNA + ATP = a 5'-end 5'-phospho-ribonucleoside-RNA + ADP + H(+)</text>
        <dbReference type="Rhea" id="RHEA:54580"/>
        <dbReference type="Rhea" id="RHEA-COMP:13936"/>
        <dbReference type="Rhea" id="RHEA-COMP:15179"/>
        <dbReference type="ChEBI" id="CHEBI:15378"/>
        <dbReference type="ChEBI" id="CHEBI:30616"/>
        <dbReference type="ChEBI" id="CHEBI:138282"/>
        <dbReference type="ChEBI" id="CHEBI:138284"/>
        <dbReference type="ChEBI" id="CHEBI:456216"/>
        <dbReference type="EC" id="2.7.1.78"/>
    </reaction>
</comment>
<dbReference type="EMBL" id="DTBQ01000093">
    <property type="protein sequence ID" value="HGM46782.1"/>
    <property type="molecule type" value="Genomic_DNA"/>
</dbReference>
<protein>
    <recommendedName>
        <fullName evidence="2">polynucleotide 5'-hydroxyl-kinase</fullName>
        <ecNumber evidence="2">2.7.1.78</ecNumber>
    </recommendedName>
</protein>
<dbReference type="InterPro" id="IPR027417">
    <property type="entry name" value="P-loop_NTPase"/>
</dbReference>
<evidence type="ECO:0000256" key="7">
    <source>
        <dbReference type="ARBA" id="ARBA00024737"/>
    </source>
</evidence>
<feature type="domain" description="Clp1 P-loop" evidence="10">
    <location>
        <begin position="96"/>
        <end position="275"/>
    </location>
</feature>
<dbReference type="GO" id="GO:0005524">
    <property type="term" value="F:ATP binding"/>
    <property type="evidence" value="ECO:0007669"/>
    <property type="project" value="UniProtKB-KW"/>
</dbReference>
<evidence type="ECO:0000256" key="9">
    <source>
        <dbReference type="ARBA" id="ARBA00044673"/>
    </source>
</evidence>
<evidence type="ECO:0000259" key="10">
    <source>
        <dbReference type="Pfam" id="PF16575"/>
    </source>
</evidence>
<dbReference type="EC" id="2.7.1.78" evidence="2"/>
<dbReference type="PANTHER" id="PTHR12755:SF3">
    <property type="entry name" value="POLYNUCLEOTIDE 5'-HYDROXYL-KINASE NOL9"/>
    <property type="match status" value="1"/>
</dbReference>
<comment type="caution">
    <text evidence="11">The sequence shown here is derived from an EMBL/GenBank/DDBJ whole genome shotgun (WGS) entry which is preliminary data.</text>
</comment>
<evidence type="ECO:0000256" key="2">
    <source>
        <dbReference type="ARBA" id="ARBA00012157"/>
    </source>
</evidence>
<reference evidence="11" key="1">
    <citation type="journal article" date="2020" name="mSystems">
        <title>Genome- and Community-Level Interaction Insights into Carbon Utilization and Element Cycling Functions of Hydrothermarchaeota in Hydrothermal Sediment.</title>
        <authorList>
            <person name="Zhou Z."/>
            <person name="Liu Y."/>
            <person name="Xu W."/>
            <person name="Pan J."/>
            <person name="Luo Z.H."/>
            <person name="Li M."/>
        </authorList>
    </citation>
    <scope>NUCLEOTIDE SEQUENCE</scope>
    <source>
        <strain evidence="11">SpSt-649</strain>
    </source>
</reference>
<dbReference type="Gene3D" id="3.40.50.300">
    <property type="entry name" value="P-loop containing nucleotide triphosphate hydrolases"/>
    <property type="match status" value="1"/>
</dbReference>
<dbReference type="GO" id="GO:0051734">
    <property type="term" value="F:ATP-dependent polynucleotide 5'-hydroxyl-kinase activity"/>
    <property type="evidence" value="ECO:0007669"/>
    <property type="project" value="UniProtKB-EC"/>
</dbReference>
<dbReference type="SUPFAM" id="SSF52540">
    <property type="entry name" value="P-loop containing nucleoside triphosphate hydrolases"/>
    <property type="match status" value="1"/>
</dbReference>
<comment type="cofactor">
    <cofactor evidence="1">
        <name>a divalent metal cation</name>
        <dbReference type="ChEBI" id="CHEBI:60240"/>
    </cofactor>
</comment>
<keyword evidence="5" id="KW-0418">Kinase</keyword>
<comment type="catalytic activity">
    <reaction evidence="9">
        <text>a 5'-end dephospho-2'-deoxyribonucleoside-DNA + ATP = a 5'-end 5'-phospho-2'-deoxyribonucleoside-DNA + ADP + H(+)</text>
        <dbReference type="Rhea" id="RHEA:15669"/>
        <dbReference type="Rhea" id="RHEA-COMP:13180"/>
        <dbReference type="Rhea" id="RHEA-COMP:13184"/>
        <dbReference type="ChEBI" id="CHEBI:15378"/>
        <dbReference type="ChEBI" id="CHEBI:30616"/>
        <dbReference type="ChEBI" id="CHEBI:136412"/>
        <dbReference type="ChEBI" id="CHEBI:136416"/>
        <dbReference type="ChEBI" id="CHEBI:456216"/>
        <dbReference type="EC" id="2.7.1.78"/>
    </reaction>
</comment>
<proteinExistence type="predicted"/>
<sequence length="424" mass="46893">MPLVEIPRDYTLLVEGPSKVTVVKGKLDSFGAEIEEGEVVTVEPFRALPLYASEEAKVDLEHGKFWFVRGRTVPESWVKAAEEIASTGPKRILVVGDIDSGKTAFSTLLLNTLVREGGRKIAVIDADVGQKSIGPPGALGMGLAERPAVSLSSVAFEDGFFIWSFTPAGLLHRAVVGALLLSRKAEALGADTVLVDTAGWVHEWGGRELKLTEALALQPDFIVFVGAEEELSQVYKPISGLFPSVRVDSPSVLRRRSREERREYRRYLYRRWFSGALERIVTLDKYRLLFTLLFNGIPLSSDEVKKAESFLGSRVKFAERVENSLILFTDEAPKRDVELLKAMFSASEVHILSGSEILYNVVAFSSREKYLEGLGIVTSLDPAGKTMRVFTTVEPKEGMVIMAGSFKLNPISFEEILVEKTSFL</sequence>
<evidence type="ECO:0000256" key="8">
    <source>
        <dbReference type="ARBA" id="ARBA00044641"/>
    </source>
</evidence>
<dbReference type="InterPro" id="IPR032319">
    <property type="entry name" value="CLP1_P"/>
</dbReference>
<evidence type="ECO:0000256" key="1">
    <source>
        <dbReference type="ARBA" id="ARBA00001968"/>
    </source>
</evidence>
<comment type="function">
    <text evidence="7">Polynucleotide kinase that can phosphorylate the 5'-hydroxyl groups of both single-stranded RNA (ssRNA) and single-stranded DNA (ssDNA). Exhibits a strong preference for ssRNA.</text>
</comment>
<evidence type="ECO:0000256" key="4">
    <source>
        <dbReference type="ARBA" id="ARBA00022741"/>
    </source>
</evidence>
<dbReference type="AlphaFoldDB" id="A0A7C4D2N3"/>
<name>A0A7C4D2N3_THEPE</name>
<gene>
    <name evidence="11" type="ORF">ENU21_03375</name>
</gene>
<organism evidence="11">
    <name type="scientific">Thermofilum pendens</name>
    <dbReference type="NCBI Taxonomy" id="2269"/>
    <lineage>
        <taxon>Archaea</taxon>
        <taxon>Thermoproteota</taxon>
        <taxon>Thermoprotei</taxon>
        <taxon>Thermofilales</taxon>
        <taxon>Thermofilaceae</taxon>
        <taxon>Thermofilum</taxon>
    </lineage>
</organism>
<dbReference type="PANTHER" id="PTHR12755">
    <property type="entry name" value="CLEAVAGE/POLYADENYLATION FACTOR IA SUBUNIT CLP1P"/>
    <property type="match status" value="1"/>
</dbReference>
<evidence type="ECO:0000256" key="5">
    <source>
        <dbReference type="ARBA" id="ARBA00022777"/>
    </source>
</evidence>
<dbReference type="GO" id="GO:0006396">
    <property type="term" value="P:RNA processing"/>
    <property type="evidence" value="ECO:0007669"/>
    <property type="project" value="InterPro"/>
</dbReference>